<evidence type="ECO:0000313" key="3">
    <source>
        <dbReference type="Proteomes" id="UP000177697"/>
    </source>
</evidence>
<dbReference type="AlphaFoldDB" id="A0A1G2V3J0"/>
<evidence type="ECO:0000256" key="1">
    <source>
        <dbReference type="SAM" id="MobiDB-lite"/>
    </source>
</evidence>
<dbReference type="Proteomes" id="UP000177697">
    <property type="component" value="Unassembled WGS sequence"/>
</dbReference>
<dbReference type="Gene3D" id="1.20.1440.60">
    <property type="entry name" value="23S rRNA-intervening sequence"/>
    <property type="match status" value="1"/>
</dbReference>
<feature type="region of interest" description="Disordered" evidence="1">
    <location>
        <begin position="156"/>
        <end position="180"/>
    </location>
</feature>
<dbReference type="SUPFAM" id="SSF158446">
    <property type="entry name" value="IVS-encoded protein-like"/>
    <property type="match status" value="1"/>
</dbReference>
<protein>
    <submittedName>
        <fullName evidence="2">Uncharacterized protein</fullName>
    </submittedName>
</protein>
<evidence type="ECO:0000313" key="2">
    <source>
        <dbReference type="EMBL" id="OHB16184.1"/>
    </source>
</evidence>
<organism evidence="2 3">
    <name type="scientific">Candidatus Zambryskibacteria bacterium RIFOXYC1_FULL_39_10</name>
    <dbReference type="NCBI Taxonomy" id="1802779"/>
    <lineage>
        <taxon>Bacteria</taxon>
        <taxon>Candidatus Zambryskiibacteriota</taxon>
    </lineage>
</organism>
<reference evidence="2 3" key="1">
    <citation type="journal article" date="2016" name="Nat. Commun.">
        <title>Thousands of microbial genomes shed light on interconnected biogeochemical processes in an aquifer system.</title>
        <authorList>
            <person name="Anantharaman K."/>
            <person name="Brown C.T."/>
            <person name="Hug L.A."/>
            <person name="Sharon I."/>
            <person name="Castelle C.J."/>
            <person name="Probst A.J."/>
            <person name="Thomas B.C."/>
            <person name="Singh A."/>
            <person name="Wilkins M.J."/>
            <person name="Karaoz U."/>
            <person name="Brodie E.L."/>
            <person name="Williams K.H."/>
            <person name="Hubbard S.S."/>
            <person name="Banfield J.F."/>
        </authorList>
    </citation>
    <scope>NUCLEOTIDE SEQUENCE [LARGE SCALE GENOMIC DNA]</scope>
</reference>
<proteinExistence type="predicted"/>
<dbReference type="EMBL" id="MHWW01000003">
    <property type="protein sequence ID" value="OHB16184.1"/>
    <property type="molecule type" value="Genomic_DNA"/>
</dbReference>
<gene>
    <name evidence="2" type="ORF">A2431_02125</name>
</gene>
<name>A0A1G2V3J0_9BACT</name>
<accession>A0A1G2V3J0</accession>
<dbReference type="InterPro" id="IPR036583">
    <property type="entry name" value="23S_rRNA_IVS_sf"/>
</dbReference>
<comment type="caution">
    <text evidence="2">The sequence shown here is derived from an EMBL/GenBank/DDBJ whole genome shotgun (WGS) entry which is preliminary data.</text>
</comment>
<sequence length="180" mass="20313">MANAKYKSSIANKKTMSSYQNNKYNKPFTPKKPVRSFRDLDVYQNSIGCTVIIVKDMKLKLVKLKYDYLENMLNCSMSVPLYIGEAHSTRFADFKGGVSLLEKAMAGCNKMIVYLEAVKGVYGPKVDGSLIDDIIGRYAEIRIKSFHLEKSWKRFKEGNPEGTASQQKATSGAGRQDPRY</sequence>